<dbReference type="Pfam" id="PF09994">
    <property type="entry name" value="T6SS_Tle1-like_cat"/>
    <property type="match status" value="1"/>
</dbReference>
<sequence length="894" mass="100068">MPDHKSCKRFLQQKHYFDGIKFQDIGLSIAGAFGPGLLDQIRDVYRKCCRLSGPQDEIWLYGFGRGAYVVHAVTGLLRHVRALTSADRSDREFKSDYDKALKEYRKMQRKDRLGEAQILPMATRAASTIQLLGLFDMVTAVSDDNSFDIPFNSVIRNFRHALALNETTLPEHIFHVPPFTTNHNLQRRTAVQAWFVGGHIDIGGSSAKDGLSLYPLQWMVTESRKLGLKLGSTGLSGGQASLTDAIELTGLSTHATPWRCTTENGITFEMADIQELHKTERYSIHLSLKGTKGRFQKQRIRAPFDSDDRQGTAIHPSVYLLLDRHIGIGLDMQTFPFYKRLEGWRYKTLGQNGDLPNSGFWNDAATQDYKDFGALRILVCGNTGVGKSSLINKVFGVPEGEEVTPSCDNVRGEHNVQEGITWPGRPDLVIHDSRGFEAAGIAELEAVKEFLREKQRETEINKRLHAIWFCLEVNNRRPIQRATQDLFRIIKEHADDIPVIVIATKKDEFEAIQCTSRVTSLRRQGQQATFEDMVHYAREQLDIRLEELEGQIVGMDDGRFDVCVAVSKDDEESIQNLVWETAECFSHDKVRLLYIRAQVARLDLKINLALERAMHVYKNVLRRSTLMAGLPATITTNWKSGAINLCEAIISCFGIPGVSGKTAFEVYGRNVFDENGNSYATAAANAIATASIISTGVLAGIPIFLFPAVANVPLVVPATSRLMLMLSCDLILIFSRAFKEASANCNSQPQLADLEKAATAYRAYSQRVHARVRALVPSYAKGIKMCYRNNDIKLGIKEILQDSRHIFAGDTMTPEPASRDLSDSAGSLGSQVASSEDTIIEDMRTVEQTCEEMQERTNDTGTTSSLEMHNWRNRMREVAKEIQMNLVTDERACV</sequence>
<comment type="caution">
    <text evidence="4">The sequence shown here is derived from an EMBL/GenBank/DDBJ whole genome shotgun (WGS) entry which is preliminary data.</text>
</comment>
<evidence type="ECO:0000259" key="2">
    <source>
        <dbReference type="Pfam" id="PF01926"/>
    </source>
</evidence>
<dbReference type="InterPro" id="IPR018712">
    <property type="entry name" value="Tle1-like_cat"/>
</dbReference>
<dbReference type="AlphaFoldDB" id="A0AAD9YMX9"/>
<feature type="region of interest" description="Disordered" evidence="1">
    <location>
        <begin position="811"/>
        <end position="834"/>
    </location>
</feature>
<dbReference type="PANTHER" id="PTHR33840">
    <property type="match status" value="1"/>
</dbReference>
<feature type="domain" description="G" evidence="2">
    <location>
        <begin position="376"/>
        <end position="505"/>
    </location>
</feature>
<evidence type="ECO:0000259" key="3">
    <source>
        <dbReference type="Pfam" id="PF09994"/>
    </source>
</evidence>
<dbReference type="CDD" id="cd00882">
    <property type="entry name" value="Ras_like_GTPase"/>
    <property type="match status" value="1"/>
</dbReference>
<evidence type="ECO:0000256" key="1">
    <source>
        <dbReference type="SAM" id="MobiDB-lite"/>
    </source>
</evidence>
<evidence type="ECO:0000313" key="4">
    <source>
        <dbReference type="EMBL" id="KAK2773433.1"/>
    </source>
</evidence>
<accession>A0AAD9YMX9</accession>
<dbReference type="SUPFAM" id="SSF52540">
    <property type="entry name" value="P-loop containing nucleoside triphosphate hydrolases"/>
    <property type="match status" value="1"/>
</dbReference>
<gene>
    <name evidence="4" type="ORF">CKAH01_03893</name>
</gene>
<dbReference type="Gene3D" id="3.40.50.300">
    <property type="entry name" value="P-loop containing nucleotide triphosphate hydrolases"/>
    <property type="match status" value="1"/>
</dbReference>
<dbReference type="Proteomes" id="UP001281614">
    <property type="component" value="Unassembled WGS sequence"/>
</dbReference>
<reference evidence="4" key="1">
    <citation type="submission" date="2023-02" db="EMBL/GenBank/DDBJ databases">
        <title>Colletotrichum kahawae CIFC_Que2 genome sequencing and assembly.</title>
        <authorList>
            <person name="Baroncelli R."/>
        </authorList>
    </citation>
    <scope>NUCLEOTIDE SEQUENCE</scope>
    <source>
        <strain evidence="4">CIFC_Que2</strain>
    </source>
</reference>
<feature type="domain" description="T6SS Phospholipase effector Tle1-like catalytic" evidence="3">
    <location>
        <begin position="24"/>
        <end position="222"/>
    </location>
</feature>
<dbReference type="GO" id="GO:0005525">
    <property type="term" value="F:GTP binding"/>
    <property type="evidence" value="ECO:0007669"/>
    <property type="project" value="InterPro"/>
</dbReference>
<proteinExistence type="predicted"/>
<dbReference type="Pfam" id="PF01926">
    <property type="entry name" value="MMR_HSR1"/>
    <property type="match status" value="1"/>
</dbReference>
<keyword evidence="5" id="KW-1185">Reference proteome</keyword>
<dbReference type="InterPro" id="IPR006073">
    <property type="entry name" value="GTP-bd"/>
</dbReference>
<protein>
    <recommendedName>
        <fullName evidence="6">DUF2235 domain-containing protein</fullName>
    </recommendedName>
</protein>
<name>A0AAD9YMX9_COLKA</name>
<evidence type="ECO:0008006" key="6">
    <source>
        <dbReference type="Google" id="ProtNLM"/>
    </source>
</evidence>
<feature type="compositionally biased region" description="Polar residues" evidence="1">
    <location>
        <begin position="824"/>
        <end position="834"/>
    </location>
</feature>
<dbReference type="EMBL" id="VYYT01000057">
    <property type="protein sequence ID" value="KAK2773433.1"/>
    <property type="molecule type" value="Genomic_DNA"/>
</dbReference>
<dbReference type="InterPro" id="IPR027417">
    <property type="entry name" value="P-loop_NTPase"/>
</dbReference>
<dbReference type="PANTHER" id="PTHR33840:SF1">
    <property type="entry name" value="TLE1 PHOSPHOLIPASE DOMAIN-CONTAINING PROTEIN"/>
    <property type="match status" value="1"/>
</dbReference>
<organism evidence="4 5">
    <name type="scientific">Colletotrichum kahawae</name>
    <name type="common">Coffee berry disease fungus</name>
    <dbReference type="NCBI Taxonomy" id="34407"/>
    <lineage>
        <taxon>Eukaryota</taxon>
        <taxon>Fungi</taxon>
        <taxon>Dikarya</taxon>
        <taxon>Ascomycota</taxon>
        <taxon>Pezizomycotina</taxon>
        <taxon>Sordariomycetes</taxon>
        <taxon>Hypocreomycetidae</taxon>
        <taxon>Glomerellales</taxon>
        <taxon>Glomerellaceae</taxon>
        <taxon>Colletotrichum</taxon>
        <taxon>Colletotrichum gloeosporioides species complex</taxon>
    </lineage>
</organism>
<evidence type="ECO:0000313" key="5">
    <source>
        <dbReference type="Proteomes" id="UP001281614"/>
    </source>
</evidence>